<dbReference type="Proteomes" id="UP000178880">
    <property type="component" value="Unassembled WGS sequence"/>
</dbReference>
<dbReference type="SUPFAM" id="SSF51351">
    <property type="entry name" value="Triosephosphate isomerase (TIM)"/>
    <property type="match status" value="1"/>
</dbReference>
<evidence type="ECO:0000256" key="1">
    <source>
        <dbReference type="ARBA" id="ARBA00007422"/>
    </source>
</evidence>
<dbReference type="PANTHER" id="PTHR21139">
    <property type="entry name" value="TRIOSEPHOSPHATE ISOMERASE"/>
    <property type="match status" value="1"/>
</dbReference>
<keyword evidence="3" id="KW-0963">Cytoplasm</keyword>
<protein>
    <recommendedName>
        <fullName evidence="3">Triosephosphate isomerase</fullName>
        <ecNumber evidence="3">5.3.1.1</ecNumber>
    </recommendedName>
</protein>
<organism evidence="4 5">
    <name type="scientific">Candidatus Liptonbacteria bacterium RIFCSPLOWO2_01_FULL_52_25</name>
    <dbReference type="NCBI Taxonomy" id="1798650"/>
    <lineage>
        <taxon>Bacteria</taxon>
        <taxon>Candidatus Liptoniibacteriota</taxon>
    </lineage>
</organism>
<accession>A0A1G2CHR1</accession>
<dbReference type="EC" id="5.3.1.1" evidence="3"/>
<comment type="similarity">
    <text evidence="1 3">Belongs to the triosephosphate isomerase family.</text>
</comment>
<dbReference type="InterPro" id="IPR013785">
    <property type="entry name" value="Aldolase_TIM"/>
</dbReference>
<dbReference type="InterPro" id="IPR000652">
    <property type="entry name" value="Triosephosphate_isomerase"/>
</dbReference>
<evidence type="ECO:0000313" key="5">
    <source>
        <dbReference type="Proteomes" id="UP000178880"/>
    </source>
</evidence>
<evidence type="ECO:0000256" key="3">
    <source>
        <dbReference type="RuleBase" id="RU363013"/>
    </source>
</evidence>
<comment type="pathway">
    <text evidence="3">Carbohydrate degradation; glycolysis; D-glyceraldehyde 3-phosphate from glycerone phosphate: step 1/1.</text>
</comment>
<proteinExistence type="inferred from homology"/>
<comment type="pathway">
    <text evidence="3">Carbohydrate biosynthesis; gluconeogenesis.</text>
</comment>
<dbReference type="Pfam" id="PF00121">
    <property type="entry name" value="TIM"/>
    <property type="match status" value="1"/>
</dbReference>
<comment type="subunit">
    <text evidence="3">Homodimer.</text>
</comment>
<keyword evidence="2 3" id="KW-0413">Isomerase</keyword>
<dbReference type="GO" id="GO:0005829">
    <property type="term" value="C:cytosol"/>
    <property type="evidence" value="ECO:0007669"/>
    <property type="project" value="TreeGrafter"/>
</dbReference>
<reference evidence="4 5" key="1">
    <citation type="journal article" date="2016" name="Nat. Commun.">
        <title>Thousands of microbial genomes shed light on interconnected biogeochemical processes in an aquifer system.</title>
        <authorList>
            <person name="Anantharaman K."/>
            <person name="Brown C.T."/>
            <person name="Hug L.A."/>
            <person name="Sharon I."/>
            <person name="Castelle C.J."/>
            <person name="Probst A.J."/>
            <person name="Thomas B.C."/>
            <person name="Singh A."/>
            <person name="Wilkins M.J."/>
            <person name="Karaoz U."/>
            <person name="Brodie E.L."/>
            <person name="Williams K.H."/>
            <person name="Hubbard S.S."/>
            <person name="Banfield J.F."/>
        </authorList>
    </citation>
    <scope>NUCLEOTIDE SEQUENCE [LARGE SCALE GENOMIC DNA]</scope>
</reference>
<evidence type="ECO:0000256" key="2">
    <source>
        <dbReference type="ARBA" id="ARBA00023235"/>
    </source>
</evidence>
<comment type="catalytic activity">
    <reaction evidence="3">
        <text>D-glyceraldehyde 3-phosphate = dihydroxyacetone phosphate</text>
        <dbReference type="Rhea" id="RHEA:18585"/>
        <dbReference type="ChEBI" id="CHEBI:57642"/>
        <dbReference type="ChEBI" id="CHEBI:59776"/>
        <dbReference type="EC" id="5.3.1.1"/>
    </reaction>
</comment>
<evidence type="ECO:0000313" key="4">
    <source>
        <dbReference type="EMBL" id="OGZ00260.1"/>
    </source>
</evidence>
<dbReference type="PANTHER" id="PTHR21139:SF42">
    <property type="entry name" value="TRIOSEPHOSPHATE ISOMERASE"/>
    <property type="match status" value="1"/>
</dbReference>
<dbReference type="CDD" id="cd00311">
    <property type="entry name" value="TIM"/>
    <property type="match status" value="1"/>
</dbReference>
<keyword evidence="3" id="KW-0312">Gluconeogenesis</keyword>
<dbReference type="NCBIfam" id="TIGR00419">
    <property type="entry name" value="tim"/>
    <property type="match status" value="1"/>
</dbReference>
<dbReference type="EMBL" id="MHLA01000005">
    <property type="protein sequence ID" value="OGZ00260.1"/>
    <property type="molecule type" value="Genomic_DNA"/>
</dbReference>
<dbReference type="GO" id="GO:0006094">
    <property type="term" value="P:gluconeogenesis"/>
    <property type="evidence" value="ECO:0007669"/>
    <property type="project" value="UniProtKB-UniPathway"/>
</dbReference>
<comment type="subcellular location">
    <subcellularLocation>
        <location evidence="3">Cytoplasm</location>
    </subcellularLocation>
</comment>
<dbReference type="Gene3D" id="3.20.20.70">
    <property type="entry name" value="Aldolase class I"/>
    <property type="match status" value="1"/>
</dbReference>
<name>A0A1G2CHR1_9BACT</name>
<gene>
    <name evidence="4" type="ORF">A2945_04500</name>
</gene>
<dbReference type="InterPro" id="IPR035990">
    <property type="entry name" value="TIM_sf"/>
</dbReference>
<sequence>MKKLIVANWKMNVPLLKSWRGFRAPRGVEVVVCPPFPYLSRFALHASRFKIGAQDVFWEEKGAFTGEVSSTMLKGVGVEYVIIGHSERRKWLCETDEMVNKKLIAALRAGLKVILCVGESLSVRKKGIAAAKRFVRSQLQKDLARVSRFTLHASRLVIAYEPIWAISGGHYGHPTDDPKDSAEMARFIKGIVRSTLHAPRSTIRVLYGGSVNSKNVKSFLHYKEIDGALVGGASLDAKEFRKMIEIASQSSRIG</sequence>
<dbReference type="STRING" id="1798650.A2945_04500"/>
<keyword evidence="3" id="KW-0324">Glycolysis</keyword>
<dbReference type="GO" id="GO:0019563">
    <property type="term" value="P:glycerol catabolic process"/>
    <property type="evidence" value="ECO:0007669"/>
    <property type="project" value="TreeGrafter"/>
</dbReference>
<dbReference type="GO" id="GO:0004807">
    <property type="term" value="F:triose-phosphate isomerase activity"/>
    <property type="evidence" value="ECO:0007669"/>
    <property type="project" value="UniProtKB-UniRule"/>
</dbReference>
<comment type="caution">
    <text evidence="4">The sequence shown here is derived from an EMBL/GenBank/DDBJ whole genome shotgun (WGS) entry which is preliminary data.</text>
</comment>
<dbReference type="GO" id="GO:0006096">
    <property type="term" value="P:glycolytic process"/>
    <property type="evidence" value="ECO:0007669"/>
    <property type="project" value="UniProtKB-UniRule"/>
</dbReference>
<dbReference type="PROSITE" id="PS51440">
    <property type="entry name" value="TIM_2"/>
    <property type="match status" value="1"/>
</dbReference>
<dbReference type="GO" id="GO:0046166">
    <property type="term" value="P:glyceraldehyde-3-phosphate biosynthetic process"/>
    <property type="evidence" value="ECO:0007669"/>
    <property type="project" value="TreeGrafter"/>
</dbReference>
<dbReference type="AlphaFoldDB" id="A0A1G2CHR1"/>
<dbReference type="UniPathway" id="UPA00109">
    <property type="reaction ID" value="UER00189"/>
</dbReference>
<dbReference type="UniPathway" id="UPA00138"/>